<dbReference type="Pfam" id="PF01593">
    <property type="entry name" value="Amino_oxidase"/>
    <property type="match status" value="1"/>
</dbReference>
<keyword evidence="8" id="KW-1185">Reference proteome</keyword>
<dbReference type="GO" id="GO:0016491">
    <property type="term" value="F:oxidoreductase activity"/>
    <property type="evidence" value="ECO:0007669"/>
    <property type="project" value="UniProtKB-KW"/>
</dbReference>
<evidence type="ECO:0000259" key="5">
    <source>
        <dbReference type="Pfam" id="PF01593"/>
    </source>
</evidence>
<dbReference type="Proteomes" id="UP000180175">
    <property type="component" value="Chromosome"/>
</dbReference>
<protein>
    <submittedName>
        <fullName evidence="7">FAD-dependent oxidoreductase</fullName>
    </submittedName>
</protein>
<feature type="domain" description="Amine oxidase" evidence="5">
    <location>
        <begin position="34"/>
        <end position="271"/>
    </location>
</feature>
<dbReference type="RefSeq" id="WP_071317753.1">
    <property type="nucleotide sequence ID" value="NZ_CP063356.2"/>
</dbReference>
<dbReference type="PANTHER" id="PTHR43563">
    <property type="entry name" value="AMINE OXIDASE"/>
    <property type="match status" value="1"/>
</dbReference>
<dbReference type="PANTHER" id="PTHR43563:SF1">
    <property type="entry name" value="AMINE OXIDASE [FLAVIN-CONTAINING] B"/>
    <property type="match status" value="1"/>
</dbReference>
<keyword evidence="3" id="KW-0560">Oxidoreductase</keyword>
<dbReference type="InterPro" id="IPR002937">
    <property type="entry name" value="Amino_oxidase"/>
</dbReference>
<evidence type="ECO:0000313" key="8">
    <source>
        <dbReference type="Proteomes" id="UP000180175"/>
    </source>
</evidence>
<dbReference type="InterPro" id="IPR001613">
    <property type="entry name" value="Flavin_amine_oxidase"/>
</dbReference>
<evidence type="ECO:0000313" key="6">
    <source>
        <dbReference type="EMBL" id="OIJ12176.1"/>
    </source>
</evidence>
<feature type="binding site" evidence="4">
    <location>
        <position position="64"/>
    </location>
    <ligand>
        <name>FAD</name>
        <dbReference type="ChEBI" id="CHEBI:57692"/>
    </ligand>
</feature>
<evidence type="ECO:0000256" key="1">
    <source>
        <dbReference type="ARBA" id="ARBA00001974"/>
    </source>
</evidence>
<dbReference type="EMBL" id="CP063356">
    <property type="protein sequence ID" value="QOY35585.1"/>
    <property type="molecule type" value="Genomic_DNA"/>
</dbReference>
<dbReference type="PRINTS" id="PR00757">
    <property type="entry name" value="AMINEOXDASEF"/>
</dbReference>
<dbReference type="InterPro" id="IPR050703">
    <property type="entry name" value="Flavin_MAO"/>
</dbReference>
<accession>A0A1S2LIG7</accession>
<feature type="binding site" evidence="4">
    <location>
        <position position="248"/>
    </location>
    <ligand>
        <name>FAD</name>
        <dbReference type="ChEBI" id="CHEBI:57692"/>
    </ligand>
</feature>
<evidence type="ECO:0000256" key="2">
    <source>
        <dbReference type="ARBA" id="ARBA00005995"/>
    </source>
</evidence>
<reference evidence="7 8" key="2">
    <citation type="journal article" date="2017" name="Genome Announc.">
        <title>Draft Genome Sequences of Four Alkaliphilic Bacteria Belonging to the Anaerobacillus Genus.</title>
        <authorList>
            <person name="Bassil N.M."/>
            <person name="Lloyd J.R."/>
        </authorList>
    </citation>
    <scope>NUCLEOTIDE SEQUENCE [LARGE SCALE GENOMIC DNA]</scope>
    <source>
        <strain evidence="7 8">NB2006</strain>
    </source>
</reference>
<evidence type="ECO:0000256" key="3">
    <source>
        <dbReference type="ARBA" id="ARBA00023002"/>
    </source>
</evidence>
<reference evidence="7" key="4">
    <citation type="submission" date="2020-10" db="EMBL/GenBank/DDBJ databases">
        <authorList>
            <person name="Bassil N.M."/>
            <person name="Lloyd J.R."/>
        </authorList>
    </citation>
    <scope>NUCLEOTIDE SEQUENCE</scope>
    <source>
        <strain evidence="7">NB2006</strain>
    </source>
</reference>
<dbReference type="EMBL" id="LQXD01000129">
    <property type="protein sequence ID" value="OIJ12176.1"/>
    <property type="molecule type" value="Genomic_DNA"/>
</dbReference>
<dbReference type="KEGG" id="aia:AWH56_023400"/>
<dbReference type="Gene3D" id="3.50.50.60">
    <property type="entry name" value="FAD/NAD(P)-binding domain"/>
    <property type="match status" value="1"/>
</dbReference>
<dbReference type="SUPFAM" id="SSF54373">
    <property type="entry name" value="FAD-linked reductases, C-terminal domain"/>
    <property type="match status" value="1"/>
</dbReference>
<evidence type="ECO:0000313" key="7">
    <source>
        <dbReference type="EMBL" id="QOY35585.1"/>
    </source>
</evidence>
<organism evidence="6 8">
    <name type="scientific">Anaerobacillus isosaccharinicus</name>
    <dbReference type="NCBI Taxonomy" id="1532552"/>
    <lineage>
        <taxon>Bacteria</taxon>
        <taxon>Bacillati</taxon>
        <taxon>Bacillota</taxon>
        <taxon>Bacilli</taxon>
        <taxon>Bacillales</taxon>
        <taxon>Bacillaceae</taxon>
        <taxon>Anaerobacillus</taxon>
    </lineage>
</organism>
<dbReference type="InterPro" id="IPR036188">
    <property type="entry name" value="FAD/NAD-bd_sf"/>
</dbReference>
<comment type="similarity">
    <text evidence="2">Belongs to the flavin monoamine oxidase family.</text>
</comment>
<dbReference type="SUPFAM" id="SSF51905">
    <property type="entry name" value="FAD/NAD(P)-binding domain"/>
    <property type="match status" value="1"/>
</dbReference>
<sequence>MLEEMLCLNLHEVSALDVLWCIKSAGTVQNFRNAEAIWIKDGIGVLALKMANVLGSKVLYDHAVTGISYQENCAFIETNNGVGLNAKQVILTVPPNLQTKIHFDPPLPSMRAQLLEHSGMPSVTKIILVYDIPFWRRKGLSGVIQSDTGIVREAVDSSPLDGKRGVLTVLVTGSAARALKVPSEEIPQALVSLLGEEAASPLEVYFENWSEQEWSRGGYGVHFAPGVITNYGAALIEPIDCLHFAGTETATEWRLFMEGALQSGERAAKEVVDYLGRNSK</sequence>
<name>A0A1S2LIG7_9BACI</name>
<evidence type="ECO:0000256" key="4">
    <source>
        <dbReference type="PIRSR" id="PIRSR601613-1"/>
    </source>
</evidence>
<dbReference type="AlphaFoldDB" id="A0A1S2LIG7"/>
<comment type="cofactor">
    <cofactor evidence="1">
        <name>FAD</name>
        <dbReference type="ChEBI" id="CHEBI:57692"/>
    </cofactor>
</comment>
<gene>
    <name evidence="7" type="ORF">AWH56_023400</name>
    <name evidence="6" type="ORF">AWH56_14490</name>
</gene>
<dbReference type="OrthoDB" id="56323at2"/>
<reference evidence="6 8" key="1">
    <citation type="submission" date="2016-10" db="EMBL/GenBank/DDBJ databases">
        <title>Draft genome sequences of four alkaliphilic bacteria belonging to the Anaerobacillus genus.</title>
        <authorList>
            <person name="Bassil N.M."/>
            <person name="Lloyd J.R."/>
        </authorList>
    </citation>
    <scope>NUCLEOTIDE SEQUENCE [LARGE SCALE GENOMIC DNA]</scope>
    <source>
        <strain evidence="6 8">NB2006</strain>
    </source>
</reference>
<reference evidence="7 8" key="3">
    <citation type="journal article" date="2019" name="Int. J. Syst. Evol. Microbiol.">
        <title>Anaerobacillus isosaccharinicus sp. nov., an alkaliphilic bacterium which degrades isosaccharinic acid.</title>
        <authorList>
            <person name="Bassil N.M."/>
            <person name="Lloyd J.R."/>
        </authorList>
    </citation>
    <scope>NUCLEOTIDE SEQUENCE [LARGE SCALE GENOMIC DNA]</scope>
    <source>
        <strain evidence="7 8">NB2006</strain>
    </source>
</reference>
<proteinExistence type="inferred from homology"/>